<evidence type="ECO:0000313" key="2">
    <source>
        <dbReference type="EMBL" id="XCJ73527.1"/>
    </source>
</evidence>
<reference evidence="2" key="1">
    <citation type="submission" date="2024-06" db="EMBL/GenBank/DDBJ databases">
        <title>Streptomyces sp. strain HUAS MG91 genome sequences.</title>
        <authorList>
            <person name="Mo P."/>
        </authorList>
    </citation>
    <scope>NUCLEOTIDE SEQUENCE</scope>
    <source>
        <strain evidence="2">HUAS MG91</strain>
    </source>
</reference>
<dbReference type="InterPro" id="IPR014457">
    <property type="entry name" value="UCP010260"/>
</dbReference>
<name>A0AAU8IZU5_9ACTN</name>
<dbReference type="PIRSF" id="PIRSF010260">
    <property type="entry name" value="UCP010260"/>
    <property type="match status" value="1"/>
</dbReference>
<organism evidence="2">
    <name type="scientific">Streptomyces tabacisoli</name>
    <dbReference type="NCBI Taxonomy" id="3156398"/>
    <lineage>
        <taxon>Bacteria</taxon>
        <taxon>Bacillati</taxon>
        <taxon>Actinomycetota</taxon>
        <taxon>Actinomycetes</taxon>
        <taxon>Kitasatosporales</taxon>
        <taxon>Streptomycetaceae</taxon>
        <taxon>Streptomyces</taxon>
    </lineage>
</organism>
<sequence>MNLTYEEVGATLTDGELPSGYHHMDRRVRLGSGSDCFERAGAAVLSWAAHRGAGFTVTPGGPAREGVDVIVSAPFLRIPCRVVRVVRSAERVGFAYGTLRGHPECGGEAFLVERDAEGGVWFRVRAFSRPGRWVVRVGGPVARAVQLWVTRRYLRAVVGACADSP</sequence>
<feature type="domain" description="DUF1990" evidence="1">
    <location>
        <begin position="4"/>
        <end position="156"/>
    </location>
</feature>
<dbReference type="InterPro" id="IPR018960">
    <property type="entry name" value="DUF1990"/>
</dbReference>
<dbReference type="AlphaFoldDB" id="A0AAU8IZU5"/>
<proteinExistence type="predicted"/>
<dbReference type="PANTHER" id="PTHR34202">
    <property type="entry name" value="UPF0548 PROTEIN"/>
    <property type="match status" value="1"/>
</dbReference>
<dbReference type="KEGG" id="stac:ABII15_27815"/>
<accession>A0AAU8IZU5</accession>
<dbReference type="EMBL" id="CP159534">
    <property type="protein sequence ID" value="XCJ73527.1"/>
    <property type="molecule type" value="Genomic_DNA"/>
</dbReference>
<dbReference type="PANTHER" id="PTHR34202:SF1">
    <property type="entry name" value="UPF0548 PROTEIN"/>
    <property type="match status" value="1"/>
</dbReference>
<protein>
    <submittedName>
        <fullName evidence="2">DUF1990 domain-containing protein</fullName>
    </submittedName>
</protein>
<gene>
    <name evidence="2" type="ORF">ABII15_27815</name>
</gene>
<dbReference type="RefSeq" id="WP_353944989.1">
    <property type="nucleotide sequence ID" value="NZ_CP159534.1"/>
</dbReference>
<evidence type="ECO:0000259" key="1">
    <source>
        <dbReference type="Pfam" id="PF09348"/>
    </source>
</evidence>
<dbReference type="Pfam" id="PF09348">
    <property type="entry name" value="DUF1990"/>
    <property type="match status" value="1"/>
</dbReference>